<dbReference type="CDD" id="cd00082">
    <property type="entry name" value="HisKA"/>
    <property type="match status" value="1"/>
</dbReference>
<dbReference type="OrthoDB" id="9804645at2"/>
<evidence type="ECO:0000313" key="19">
    <source>
        <dbReference type="Proteomes" id="UP000256310"/>
    </source>
</evidence>
<evidence type="ECO:0000256" key="4">
    <source>
        <dbReference type="ARBA" id="ARBA00022475"/>
    </source>
</evidence>
<protein>
    <recommendedName>
        <fullName evidence="3">histidine kinase</fullName>
        <ecNumber evidence="3">2.7.13.3</ecNumber>
    </recommendedName>
</protein>
<dbReference type="Proteomes" id="UP000256310">
    <property type="component" value="Unassembled WGS sequence"/>
</dbReference>
<dbReference type="InterPro" id="IPR036890">
    <property type="entry name" value="HATPase_C_sf"/>
</dbReference>
<dbReference type="EMBL" id="QRDP01000004">
    <property type="protein sequence ID" value="RED17813.1"/>
    <property type="molecule type" value="Genomic_DNA"/>
</dbReference>
<keyword evidence="5" id="KW-0997">Cell inner membrane</keyword>
<accession>A0A3D9FJB8</accession>
<dbReference type="GO" id="GO:0005524">
    <property type="term" value="F:ATP binding"/>
    <property type="evidence" value="ECO:0007669"/>
    <property type="project" value="UniProtKB-KW"/>
</dbReference>
<organism evidence="18 19">
    <name type="scientific">Parasphingopyxis lamellibrachiae</name>
    <dbReference type="NCBI Taxonomy" id="680125"/>
    <lineage>
        <taxon>Bacteria</taxon>
        <taxon>Pseudomonadati</taxon>
        <taxon>Pseudomonadota</taxon>
        <taxon>Alphaproteobacteria</taxon>
        <taxon>Sphingomonadales</taxon>
        <taxon>Sphingomonadaceae</taxon>
        <taxon>Parasphingopyxis</taxon>
    </lineage>
</organism>
<evidence type="ECO:0000256" key="2">
    <source>
        <dbReference type="ARBA" id="ARBA00004429"/>
    </source>
</evidence>
<evidence type="ECO:0000256" key="7">
    <source>
        <dbReference type="ARBA" id="ARBA00022679"/>
    </source>
</evidence>
<dbReference type="PANTHER" id="PTHR44936">
    <property type="entry name" value="SENSOR PROTEIN CREC"/>
    <property type="match status" value="1"/>
</dbReference>
<comment type="subcellular location">
    <subcellularLocation>
        <location evidence="2">Cell inner membrane</location>
        <topology evidence="2">Multi-pass membrane protein</topology>
    </subcellularLocation>
</comment>
<dbReference type="AlphaFoldDB" id="A0A3D9FJB8"/>
<evidence type="ECO:0000256" key="12">
    <source>
        <dbReference type="ARBA" id="ARBA00022989"/>
    </source>
</evidence>
<keyword evidence="10 18" id="KW-0418">Kinase</keyword>
<name>A0A3D9FJB8_9SPHN</name>
<keyword evidence="19" id="KW-1185">Reference proteome</keyword>
<dbReference type="InterPro" id="IPR003594">
    <property type="entry name" value="HATPase_dom"/>
</dbReference>
<dbReference type="EC" id="2.7.13.3" evidence="3"/>
<reference evidence="18 19" key="1">
    <citation type="submission" date="2018-07" db="EMBL/GenBank/DDBJ databases">
        <title>Genomic Encyclopedia of Type Strains, Phase IV (KMG-IV): sequencing the most valuable type-strain genomes for metagenomic binning, comparative biology and taxonomic classification.</title>
        <authorList>
            <person name="Goeker M."/>
        </authorList>
    </citation>
    <scope>NUCLEOTIDE SEQUENCE [LARGE SCALE GENOMIC DNA]</scope>
    <source>
        <strain evidence="18 19">DSM 26725</strain>
    </source>
</reference>
<dbReference type="Gene3D" id="1.10.287.130">
    <property type="match status" value="1"/>
</dbReference>
<keyword evidence="12 15" id="KW-1133">Transmembrane helix</keyword>
<evidence type="ECO:0000256" key="8">
    <source>
        <dbReference type="ARBA" id="ARBA00022692"/>
    </source>
</evidence>
<evidence type="ECO:0000256" key="11">
    <source>
        <dbReference type="ARBA" id="ARBA00022840"/>
    </source>
</evidence>
<evidence type="ECO:0000256" key="6">
    <source>
        <dbReference type="ARBA" id="ARBA00022553"/>
    </source>
</evidence>
<dbReference type="SUPFAM" id="SSF47384">
    <property type="entry name" value="Homodimeric domain of signal transducing histidine kinase"/>
    <property type="match status" value="1"/>
</dbReference>
<dbReference type="CDD" id="cd06225">
    <property type="entry name" value="HAMP"/>
    <property type="match status" value="1"/>
</dbReference>
<dbReference type="InterPro" id="IPR003660">
    <property type="entry name" value="HAMP_dom"/>
</dbReference>
<dbReference type="PROSITE" id="PS50109">
    <property type="entry name" value="HIS_KIN"/>
    <property type="match status" value="1"/>
</dbReference>
<sequence length="398" mass="43714">MTAREVAQLLRGENTIQRRTSLQVENADILSSSSEFAPHNQLRLAFIRFFTQPETEINSDVAPTAPGTAASGGQSPAVLQGDDFNPVIFGSFTVALEQPDGSWRMVSGGSERLVQRWRSRMILWILFSVLLVFPIAWWFSKRIARPIRAFGEAAELLGTQHDLARVEVSGPAEIRRAARALNEMQARLQNFVKERTSMVGAIAHDLRTPLSRLHFHVLSAPAPVRKYVEAEIAEMEQMIAVTLDFVQNETRTQAPEPMELSLLVEGVVDDLADLGKDVRMSGSESVTINGDPILLRRVFVNLIQNALSYAGRARVSVRIDAGSAIVEVVDDGPGMSELDLVRAFEPFYRAENSRNRSTGGMGLGLAIVHRAVLAHGGVVQLMNRPSGGLCARVSLPLR</sequence>
<dbReference type="CDD" id="cd00075">
    <property type="entry name" value="HATPase"/>
    <property type="match status" value="1"/>
</dbReference>
<dbReference type="Gene3D" id="3.30.565.10">
    <property type="entry name" value="Histidine kinase-like ATPase, C-terminal domain"/>
    <property type="match status" value="1"/>
</dbReference>
<keyword evidence="9" id="KW-0547">Nucleotide-binding</keyword>
<gene>
    <name evidence="18" type="ORF">DFR46_2867</name>
</gene>
<dbReference type="SMART" id="SM00304">
    <property type="entry name" value="HAMP"/>
    <property type="match status" value="1"/>
</dbReference>
<evidence type="ECO:0000259" key="16">
    <source>
        <dbReference type="PROSITE" id="PS50109"/>
    </source>
</evidence>
<dbReference type="PROSITE" id="PS50885">
    <property type="entry name" value="HAMP"/>
    <property type="match status" value="1"/>
</dbReference>
<feature type="transmembrane region" description="Helical" evidence="15">
    <location>
        <begin position="121"/>
        <end position="139"/>
    </location>
</feature>
<comment type="caution">
    <text evidence="18">The sequence shown here is derived from an EMBL/GenBank/DDBJ whole genome shotgun (WGS) entry which is preliminary data.</text>
</comment>
<keyword evidence="6" id="KW-0597">Phosphoprotein</keyword>
<dbReference type="InterPro" id="IPR004358">
    <property type="entry name" value="Sig_transdc_His_kin-like_C"/>
</dbReference>
<keyword evidence="14 15" id="KW-0472">Membrane</keyword>
<comment type="catalytic activity">
    <reaction evidence="1">
        <text>ATP + protein L-histidine = ADP + protein N-phospho-L-histidine.</text>
        <dbReference type="EC" id="2.7.13.3"/>
    </reaction>
</comment>
<keyword evidence="7" id="KW-0808">Transferase</keyword>
<evidence type="ECO:0000256" key="3">
    <source>
        <dbReference type="ARBA" id="ARBA00012438"/>
    </source>
</evidence>
<evidence type="ECO:0000256" key="14">
    <source>
        <dbReference type="ARBA" id="ARBA00023136"/>
    </source>
</evidence>
<feature type="domain" description="HAMP" evidence="17">
    <location>
        <begin position="141"/>
        <end position="193"/>
    </location>
</feature>
<evidence type="ECO:0000256" key="10">
    <source>
        <dbReference type="ARBA" id="ARBA00022777"/>
    </source>
</evidence>
<keyword evidence="13" id="KW-0902">Two-component regulatory system</keyword>
<keyword evidence="11" id="KW-0067">ATP-binding</keyword>
<dbReference type="InterPro" id="IPR036097">
    <property type="entry name" value="HisK_dim/P_sf"/>
</dbReference>
<evidence type="ECO:0000256" key="15">
    <source>
        <dbReference type="SAM" id="Phobius"/>
    </source>
</evidence>
<evidence type="ECO:0000256" key="5">
    <source>
        <dbReference type="ARBA" id="ARBA00022519"/>
    </source>
</evidence>
<dbReference type="GO" id="GO:0005886">
    <property type="term" value="C:plasma membrane"/>
    <property type="evidence" value="ECO:0007669"/>
    <property type="project" value="UniProtKB-SubCell"/>
</dbReference>
<evidence type="ECO:0000259" key="17">
    <source>
        <dbReference type="PROSITE" id="PS50885"/>
    </source>
</evidence>
<dbReference type="InterPro" id="IPR003661">
    <property type="entry name" value="HisK_dim/P_dom"/>
</dbReference>
<proteinExistence type="predicted"/>
<dbReference type="SUPFAM" id="SSF55874">
    <property type="entry name" value="ATPase domain of HSP90 chaperone/DNA topoisomerase II/histidine kinase"/>
    <property type="match status" value="1"/>
</dbReference>
<feature type="domain" description="Histidine kinase" evidence="16">
    <location>
        <begin position="201"/>
        <end position="398"/>
    </location>
</feature>
<dbReference type="Pfam" id="PF02518">
    <property type="entry name" value="HATPase_c"/>
    <property type="match status" value="1"/>
</dbReference>
<evidence type="ECO:0000256" key="9">
    <source>
        <dbReference type="ARBA" id="ARBA00022741"/>
    </source>
</evidence>
<evidence type="ECO:0000256" key="1">
    <source>
        <dbReference type="ARBA" id="ARBA00000085"/>
    </source>
</evidence>
<dbReference type="Pfam" id="PF00672">
    <property type="entry name" value="HAMP"/>
    <property type="match status" value="1"/>
</dbReference>
<evidence type="ECO:0000313" key="18">
    <source>
        <dbReference type="EMBL" id="RED17813.1"/>
    </source>
</evidence>
<dbReference type="InterPro" id="IPR005467">
    <property type="entry name" value="His_kinase_dom"/>
</dbReference>
<keyword evidence="4" id="KW-1003">Cell membrane</keyword>
<dbReference type="PANTHER" id="PTHR44936:SF5">
    <property type="entry name" value="SENSOR HISTIDINE KINASE ENVZ"/>
    <property type="match status" value="1"/>
</dbReference>
<keyword evidence="8 15" id="KW-0812">Transmembrane</keyword>
<evidence type="ECO:0000256" key="13">
    <source>
        <dbReference type="ARBA" id="ARBA00023012"/>
    </source>
</evidence>
<dbReference type="SMART" id="SM00387">
    <property type="entry name" value="HATPase_c"/>
    <property type="match status" value="1"/>
</dbReference>
<dbReference type="GO" id="GO:0000155">
    <property type="term" value="F:phosphorelay sensor kinase activity"/>
    <property type="evidence" value="ECO:0007669"/>
    <property type="project" value="InterPro"/>
</dbReference>
<dbReference type="PRINTS" id="PR00344">
    <property type="entry name" value="BCTRLSENSOR"/>
</dbReference>
<dbReference type="InterPro" id="IPR050980">
    <property type="entry name" value="2C_sensor_his_kinase"/>
</dbReference>